<dbReference type="PANTHER" id="PTHR33840:SF1">
    <property type="entry name" value="TLE1 PHOSPHOLIPASE DOMAIN-CONTAINING PROTEIN"/>
    <property type="match status" value="1"/>
</dbReference>
<feature type="domain" description="T6SS Phospholipase effector Tle1-like catalytic" evidence="1">
    <location>
        <begin position="300"/>
        <end position="415"/>
    </location>
</feature>
<evidence type="ECO:0000313" key="3">
    <source>
        <dbReference type="Proteomes" id="UP000583279"/>
    </source>
</evidence>
<evidence type="ECO:0000313" key="2">
    <source>
        <dbReference type="EMBL" id="NNA45408.1"/>
    </source>
</evidence>
<feature type="domain" description="T6SS Phospholipase effector Tle1-like catalytic" evidence="1">
    <location>
        <begin position="127"/>
        <end position="291"/>
    </location>
</feature>
<reference evidence="2 3" key="1">
    <citation type="journal article" date="2020" name="Front. Microbiol.">
        <title>Genetic Organization of the aprX-lipA2 Operon Affects the Proteolytic Potential of Pseudomonas Species in Milk.</title>
        <authorList>
            <person name="Maier C."/>
            <person name="Huptas C."/>
            <person name="von Neubeck M."/>
            <person name="Scherer S."/>
            <person name="Wenning M."/>
            <person name="Lucking G."/>
        </authorList>
    </citation>
    <scope>NUCLEOTIDE SEQUENCE [LARGE SCALE GENOMIC DNA]</scope>
    <source>
        <strain evidence="2 3">WS 4997</strain>
    </source>
</reference>
<comment type="caution">
    <text evidence="2">The sequence shown here is derived from an EMBL/GenBank/DDBJ whole genome shotgun (WGS) entry which is preliminary data.</text>
</comment>
<dbReference type="Pfam" id="PF09994">
    <property type="entry name" value="T6SS_Tle1-like_cat"/>
    <property type="match status" value="2"/>
</dbReference>
<dbReference type="RefSeq" id="WP_169855871.1">
    <property type="nucleotide sequence ID" value="NZ_JAAQYK010000005.1"/>
</dbReference>
<dbReference type="PANTHER" id="PTHR33840">
    <property type="match status" value="1"/>
</dbReference>
<name>A0A7Y1LG31_9PSED</name>
<sequence length="779" mass="88041">MTEFQPGWYKVQRKLDETVDCRYFDTPNSYIAHCWLEANGSLRLWWDARNNPPAKTMTWEPRFQRIPAPSANAAWDAYACTVGNPEMEMPITVERLARERTIKEECARFMKGDFSGPECVQEIHVGVFFDGTNNNRQRDYPQSHSNIVSLYDAHLDDKKTNFAYYLPGVGTPFEEIGEMEESSSGKSFAKGGEARIHWAMLEIYNAISLSLTKFNLMPEDEMKTLVTKELSTTFRNAPEHRGMLRIFRDINQRLIKATQYERPRITQLHLSVFGFSRGAAEARVFCNWIQEASGGVIGESKLNLRFLGIFDTVASVGIADSSPVGRGFLHWAHNNLAVNGVEKTAHYVAGHEIRRSFPLSTVRDGGSWPANTREYVYPGTHSDIGGGYGPGEQGKSLGGRSTLMSQITLNDMYEEAFTAGVRFIHRPKMTKEIKADFAIDPAMHAAFMAYTDWTLEASEQKENLAGSRRGVVESRMHTQMQHYWRWRASKQTDAQFKAMHSWANASPQDQQDLWESELDWRTDVEQARKAHEPIFEERYMPGVGMTRQPKPGIPSQTQSDLLRIVNSNAAIPPLVDEFFDRYVHDSHAGFWLLGPLTQWDKKVFVNEIRKKKEAYDQLMALSRSTYINAHQYVLAANRYALNHFEQRVYEASNPNAKPDAAPAIPLMTDADAPDLRDNMGFGGLVVEHGMGSGTRREANGSGQYRRIFDQDHEVLSVIDEAGAHLGRMAEGIQEHLAQVADRAGAVTDRVIDRVGDLPARAAEVAHQRAEAALRNQRPN</sequence>
<dbReference type="AlphaFoldDB" id="A0A7Y1LG31"/>
<organism evidence="2 3">
    <name type="scientific">Pseudomonas lactis</name>
    <dbReference type="NCBI Taxonomy" id="1615674"/>
    <lineage>
        <taxon>Bacteria</taxon>
        <taxon>Pseudomonadati</taxon>
        <taxon>Pseudomonadota</taxon>
        <taxon>Gammaproteobacteria</taxon>
        <taxon>Pseudomonadales</taxon>
        <taxon>Pseudomonadaceae</taxon>
        <taxon>Pseudomonas</taxon>
    </lineage>
</organism>
<gene>
    <name evidence="2" type="ORF">HBO18_14870</name>
</gene>
<accession>A0A7Y1LG31</accession>
<dbReference type="EMBL" id="JAAQYK010000005">
    <property type="protein sequence ID" value="NNA45408.1"/>
    <property type="molecule type" value="Genomic_DNA"/>
</dbReference>
<proteinExistence type="predicted"/>
<evidence type="ECO:0000259" key="1">
    <source>
        <dbReference type="Pfam" id="PF09994"/>
    </source>
</evidence>
<protein>
    <submittedName>
        <fullName evidence="2">DUF2235 domain-containing protein</fullName>
    </submittedName>
</protein>
<dbReference type="Proteomes" id="UP000583279">
    <property type="component" value="Unassembled WGS sequence"/>
</dbReference>
<dbReference type="InterPro" id="IPR018712">
    <property type="entry name" value="Tle1-like_cat"/>
</dbReference>